<gene>
    <name evidence="1" type="ORF">BDV95DRAFT_612685</name>
</gene>
<dbReference type="EMBL" id="JAADJZ010000033">
    <property type="protein sequence ID" value="KAF2865544.1"/>
    <property type="molecule type" value="Genomic_DNA"/>
</dbReference>
<protein>
    <submittedName>
        <fullName evidence="1">Uncharacterized protein</fullName>
    </submittedName>
</protein>
<evidence type="ECO:0000313" key="1">
    <source>
        <dbReference type="EMBL" id="KAF2865544.1"/>
    </source>
</evidence>
<proteinExistence type="predicted"/>
<evidence type="ECO:0000313" key="2">
    <source>
        <dbReference type="Proteomes" id="UP000481861"/>
    </source>
</evidence>
<dbReference type="AlphaFoldDB" id="A0A7C8MBY4"/>
<dbReference type="OrthoDB" id="5235440at2759"/>
<sequence>MTESERLHNSAANKDILLKAGILEDLKRSWHFQRKAESRWKQNGNGDGPLTLAGIVKAHASLCAQAVDLSLGREHYSVHPLYSCIIVVCDRPDGRIEAQQDGYVSLRDVAHKKTVLVVFTGSNTANGASPLSLASFAPFALPLERADVIGLDVVRVSLSTAVKFITDLEAQVHDREVTDGQAMDRSLCCQDWLEGHPNVRFDPELWAHAM</sequence>
<reference evidence="1 2" key="1">
    <citation type="submission" date="2020-01" db="EMBL/GenBank/DDBJ databases">
        <authorList>
            <consortium name="DOE Joint Genome Institute"/>
            <person name="Haridas S."/>
            <person name="Albert R."/>
            <person name="Binder M."/>
            <person name="Bloem J."/>
            <person name="Labutti K."/>
            <person name="Salamov A."/>
            <person name="Andreopoulos B."/>
            <person name="Baker S.E."/>
            <person name="Barry K."/>
            <person name="Bills G."/>
            <person name="Bluhm B.H."/>
            <person name="Cannon C."/>
            <person name="Castanera R."/>
            <person name="Culley D.E."/>
            <person name="Daum C."/>
            <person name="Ezra D."/>
            <person name="Gonzalez J.B."/>
            <person name="Henrissat B."/>
            <person name="Kuo A."/>
            <person name="Liang C."/>
            <person name="Lipzen A."/>
            <person name="Lutzoni F."/>
            <person name="Magnuson J."/>
            <person name="Mondo S."/>
            <person name="Nolan M."/>
            <person name="Ohm R."/>
            <person name="Pangilinan J."/>
            <person name="Park H.-J.H."/>
            <person name="Ramirez L."/>
            <person name="Alfaro M."/>
            <person name="Sun H."/>
            <person name="Tritt A."/>
            <person name="Yoshinaga Y."/>
            <person name="Zwiers L.-H.L."/>
            <person name="Turgeon B.G."/>
            <person name="Goodwin S.B."/>
            <person name="Spatafora J.W."/>
            <person name="Crous P.W."/>
            <person name="Grigoriev I.V."/>
        </authorList>
    </citation>
    <scope>NUCLEOTIDE SEQUENCE [LARGE SCALE GENOMIC DNA]</scope>
    <source>
        <strain evidence="1 2">CBS 611.86</strain>
    </source>
</reference>
<comment type="caution">
    <text evidence="1">The sequence shown here is derived from an EMBL/GenBank/DDBJ whole genome shotgun (WGS) entry which is preliminary data.</text>
</comment>
<keyword evidence="2" id="KW-1185">Reference proteome</keyword>
<dbReference type="Proteomes" id="UP000481861">
    <property type="component" value="Unassembled WGS sequence"/>
</dbReference>
<organism evidence="1 2">
    <name type="scientific">Massariosphaeria phaeospora</name>
    <dbReference type="NCBI Taxonomy" id="100035"/>
    <lineage>
        <taxon>Eukaryota</taxon>
        <taxon>Fungi</taxon>
        <taxon>Dikarya</taxon>
        <taxon>Ascomycota</taxon>
        <taxon>Pezizomycotina</taxon>
        <taxon>Dothideomycetes</taxon>
        <taxon>Pleosporomycetidae</taxon>
        <taxon>Pleosporales</taxon>
        <taxon>Pleosporales incertae sedis</taxon>
        <taxon>Massariosphaeria</taxon>
    </lineage>
</organism>
<name>A0A7C8MBY4_9PLEO</name>
<accession>A0A7C8MBY4</accession>